<dbReference type="AlphaFoldDB" id="A0ABD3PHK1"/>
<sequence length="571" mass="64642">MELIDRHDQETRRQNNFSLPCCRVGAIRGWHLCRFFCRALVVALVIGDFMIDQRSLLTLSHSTPLAPPKPSIAIDPSDESCPFRNSPLYRSVYIYPTPDFSLNQTGAQLAQQNSIYSPKGGRTNGGVVRPYPWLEWDRRTREEGGGWGHYDVGSPMGQYTLELVVREILRHPNSCLQTDDPQEAKLFYVPYLPSVEFHQGRLYATDYSTSPYGKAIYDALEGNYDAWEDYFGFTSKYWKRRNGSDHILVWSEPLHGYSHPKMKRGNHHFIYTQRLLRPAIGVVVEVSTTFVDMFPKCAAKNILVPYPNPDGKWLNGKFDREAQELGRKINAAVGEMGDEFYRPASYYYNAGNHGTCANMRSAMQADYKCTQSYSILNELAPAKKKLPSNTLGMRLSKICPCPGGDSPSAKRNFDSLLAGCIPLVLSHDFVWPFSREFDPAVNVDPNDFSIRLNAADFEEPHYKENCTPDSRGISRGLPKVIEDIIRNDTELERLQRGVKKAADLYSFYRRTGSEQDMPDNPLREGILPDGGAAHALVDALAARVGGERWVQCEKELAQLPRNLPEVKTFKC</sequence>
<dbReference type="EMBL" id="JABMIG020000181">
    <property type="protein sequence ID" value="KAL3787124.1"/>
    <property type="molecule type" value="Genomic_DNA"/>
</dbReference>
<dbReference type="InterPro" id="IPR040911">
    <property type="entry name" value="Exostosin_GT47"/>
</dbReference>
<dbReference type="Proteomes" id="UP001516023">
    <property type="component" value="Unassembled WGS sequence"/>
</dbReference>
<evidence type="ECO:0000313" key="4">
    <source>
        <dbReference type="Proteomes" id="UP001516023"/>
    </source>
</evidence>
<gene>
    <name evidence="3" type="ORF">HJC23_013105</name>
</gene>
<comment type="similarity">
    <text evidence="1">Belongs to the glycosyltransferase 47 family.</text>
</comment>
<dbReference type="PANTHER" id="PTHR11062">
    <property type="entry name" value="EXOSTOSIN HEPARAN SULFATE GLYCOSYLTRANSFERASE -RELATED"/>
    <property type="match status" value="1"/>
</dbReference>
<evidence type="ECO:0000259" key="2">
    <source>
        <dbReference type="Pfam" id="PF03016"/>
    </source>
</evidence>
<feature type="domain" description="Exostosin GT47" evidence="2">
    <location>
        <begin position="91"/>
        <end position="461"/>
    </location>
</feature>
<proteinExistence type="inferred from homology"/>
<name>A0ABD3PHK1_9STRA</name>
<evidence type="ECO:0000256" key="1">
    <source>
        <dbReference type="ARBA" id="ARBA00010271"/>
    </source>
</evidence>
<organism evidence="3 4">
    <name type="scientific">Cyclotella cryptica</name>
    <dbReference type="NCBI Taxonomy" id="29204"/>
    <lineage>
        <taxon>Eukaryota</taxon>
        <taxon>Sar</taxon>
        <taxon>Stramenopiles</taxon>
        <taxon>Ochrophyta</taxon>
        <taxon>Bacillariophyta</taxon>
        <taxon>Coscinodiscophyceae</taxon>
        <taxon>Thalassiosirophycidae</taxon>
        <taxon>Stephanodiscales</taxon>
        <taxon>Stephanodiscaceae</taxon>
        <taxon>Cyclotella</taxon>
    </lineage>
</organism>
<protein>
    <recommendedName>
        <fullName evidence="2">Exostosin GT47 domain-containing protein</fullName>
    </recommendedName>
</protein>
<dbReference type="InterPro" id="IPR004263">
    <property type="entry name" value="Exostosin"/>
</dbReference>
<keyword evidence="4" id="KW-1185">Reference proteome</keyword>
<comment type="caution">
    <text evidence="3">The sequence shown here is derived from an EMBL/GenBank/DDBJ whole genome shotgun (WGS) entry which is preliminary data.</text>
</comment>
<evidence type="ECO:0000313" key="3">
    <source>
        <dbReference type="EMBL" id="KAL3787124.1"/>
    </source>
</evidence>
<reference evidence="3 4" key="1">
    <citation type="journal article" date="2020" name="G3 (Bethesda)">
        <title>Improved Reference Genome for Cyclotella cryptica CCMP332, a Model for Cell Wall Morphogenesis, Salinity Adaptation, and Lipid Production in Diatoms (Bacillariophyta).</title>
        <authorList>
            <person name="Roberts W.R."/>
            <person name="Downey K.M."/>
            <person name="Ruck E.C."/>
            <person name="Traller J.C."/>
            <person name="Alverson A.J."/>
        </authorList>
    </citation>
    <scope>NUCLEOTIDE SEQUENCE [LARGE SCALE GENOMIC DNA]</scope>
    <source>
        <strain evidence="3 4">CCMP332</strain>
    </source>
</reference>
<dbReference type="Pfam" id="PF03016">
    <property type="entry name" value="Exostosin_GT47"/>
    <property type="match status" value="1"/>
</dbReference>
<accession>A0ABD3PHK1</accession>
<dbReference type="PANTHER" id="PTHR11062:SF281">
    <property type="entry name" value="EXOSTOSIN-LIKE 2"/>
    <property type="match status" value="1"/>
</dbReference>